<name>A0A969PZG0_9BACI</name>
<dbReference type="InterPro" id="IPR037171">
    <property type="entry name" value="NagB/RpiA_transferase-like"/>
</dbReference>
<evidence type="ECO:0000313" key="6">
    <source>
        <dbReference type="EMBL" id="NJP38372.1"/>
    </source>
</evidence>
<evidence type="ECO:0000256" key="3">
    <source>
        <dbReference type="ARBA" id="ARBA00023125"/>
    </source>
</evidence>
<keyword evidence="2" id="KW-0805">Transcription regulation</keyword>
<evidence type="ECO:0000259" key="5">
    <source>
        <dbReference type="PROSITE" id="PS51063"/>
    </source>
</evidence>
<dbReference type="InterPro" id="IPR007324">
    <property type="entry name" value="Sugar-bd_dom_put"/>
</dbReference>
<evidence type="ECO:0000256" key="1">
    <source>
        <dbReference type="ARBA" id="ARBA00010466"/>
    </source>
</evidence>
<dbReference type="InterPro" id="IPR051054">
    <property type="entry name" value="SorC_transcr_regulators"/>
</dbReference>
<dbReference type="PANTHER" id="PTHR34294">
    <property type="entry name" value="TRANSCRIPTIONAL REGULATOR-RELATED"/>
    <property type="match status" value="1"/>
</dbReference>
<dbReference type="Gene3D" id="3.40.50.1360">
    <property type="match status" value="1"/>
</dbReference>
<dbReference type="GO" id="GO:0003677">
    <property type="term" value="F:DNA binding"/>
    <property type="evidence" value="ECO:0007669"/>
    <property type="project" value="UniProtKB-KW"/>
</dbReference>
<protein>
    <submittedName>
        <fullName evidence="6">Sugar-binding transcriptional regulator</fullName>
    </submittedName>
</protein>
<keyword evidence="7" id="KW-1185">Reference proteome</keyword>
<reference evidence="6 7" key="1">
    <citation type="submission" date="2020-03" db="EMBL/GenBank/DDBJ databases">
        <title>Assessment of the enzymatic potential of alkaline-tolerant lipase obtained from Bacillus luteus H11 (technogenic soil) for the bioremediation of saline soils contaminated with petroleum substances.</title>
        <authorList>
            <person name="Kalwasinska A."/>
        </authorList>
    </citation>
    <scope>NUCLEOTIDE SEQUENCE [LARGE SCALE GENOMIC DNA]</scope>
    <source>
        <strain evidence="6 7">H11</strain>
    </source>
</reference>
<keyword evidence="3" id="KW-0238">DNA-binding</keyword>
<dbReference type="EMBL" id="JAATHJ010000021">
    <property type="protein sequence ID" value="NJP38372.1"/>
    <property type="molecule type" value="Genomic_DNA"/>
</dbReference>
<proteinExistence type="inferred from homology"/>
<dbReference type="Proteomes" id="UP000752012">
    <property type="component" value="Unassembled WGS sequence"/>
</dbReference>
<dbReference type="RefSeq" id="WP_168007791.1">
    <property type="nucleotide sequence ID" value="NZ_JAATHJ010000021.1"/>
</dbReference>
<dbReference type="InterPro" id="IPR012318">
    <property type="entry name" value="HTH_CRP"/>
</dbReference>
<evidence type="ECO:0000256" key="2">
    <source>
        <dbReference type="ARBA" id="ARBA00023015"/>
    </source>
</evidence>
<comment type="similarity">
    <text evidence="1">Belongs to the SorC transcriptional regulatory family.</text>
</comment>
<keyword evidence="4" id="KW-0804">Transcription</keyword>
<dbReference type="Gene3D" id="1.10.10.60">
    <property type="entry name" value="Homeodomain-like"/>
    <property type="match status" value="1"/>
</dbReference>
<comment type="caution">
    <text evidence="6">The sequence shown here is derived from an EMBL/GenBank/DDBJ whole genome shotgun (WGS) entry which is preliminary data.</text>
</comment>
<dbReference type="SUPFAM" id="SSF100950">
    <property type="entry name" value="NagB/RpiA/CoA transferase-like"/>
    <property type="match status" value="1"/>
</dbReference>
<dbReference type="Pfam" id="PF13545">
    <property type="entry name" value="HTH_Crp_2"/>
    <property type="match status" value="1"/>
</dbReference>
<sequence length="321" mass="35981">MAKDKLSRVVKAAKMYYQLDYSQQAVAEELGISRPSVSRLLREAKEQGIVQIRIVDPYQDLQQIGAVIEEHFGLKDCIVVDAPVHDDYIIKEEIGRQTASYLQQIVKDHDIIGTTWGSTMYEVARQLQQKSVHDVVVTQLNGGVSYSEANTYASEIIHYLGRAFHTSPYFLPLPAIVDHIVVKQAIVSDRHIRHVLELGQKANIAVFTVGMRYEDSALYKADYLTDDDMKVLKEKQAVGDICSRMFDINGNLCDEDLNNRTIGIELEDLKEKEYAILAAGGLQKLDAIIGSLQGGYCNVLITDLFTAEALLAWKQKQETSA</sequence>
<dbReference type="GO" id="GO:0006355">
    <property type="term" value="P:regulation of DNA-templated transcription"/>
    <property type="evidence" value="ECO:0007669"/>
    <property type="project" value="InterPro"/>
</dbReference>
<gene>
    <name evidence="6" type="ORF">HCN83_12320</name>
</gene>
<dbReference type="AlphaFoldDB" id="A0A969PZG0"/>
<dbReference type="PANTHER" id="PTHR34294:SF1">
    <property type="entry name" value="TRANSCRIPTIONAL REGULATOR LSRR"/>
    <property type="match status" value="1"/>
</dbReference>
<feature type="domain" description="HTH crp-type" evidence="5">
    <location>
        <begin position="1"/>
        <end position="94"/>
    </location>
</feature>
<accession>A0A969PZG0</accession>
<dbReference type="PROSITE" id="PS51063">
    <property type="entry name" value="HTH_CRP_2"/>
    <property type="match status" value="1"/>
</dbReference>
<evidence type="ECO:0000313" key="7">
    <source>
        <dbReference type="Proteomes" id="UP000752012"/>
    </source>
</evidence>
<organism evidence="6 7">
    <name type="scientific">Alkalicoccus luteus</name>
    <dbReference type="NCBI Taxonomy" id="1237094"/>
    <lineage>
        <taxon>Bacteria</taxon>
        <taxon>Bacillati</taxon>
        <taxon>Bacillota</taxon>
        <taxon>Bacilli</taxon>
        <taxon>Bacillales</taxon>
        <taxon>Bacillaceae</taxon>
        <taxon>Alkalicoccus</taxon>
    </lineage>
</organism>
<dbReference type="GO" id="GO:0030246">
    <property type="term" value="F:carbohydrate binding"/>
    <property type="evidence" value="ECO:0007669"/>
    <property type="project" value="InterPro"/>
</dbReference>
<dbReference type="Pfam" id="PF04198">
    <property type="entry name" value="Sugar-bind"/>
    <property type="match status" value="1"/>
</dbReference>
<evidence type="ECO:0000256" key="4">
    <source>
        <dbReference type="ARBA" id="ARBA00023163"/>
    </source>
</evidence>